<evidence type="ECO:0008006" key="3">
    <source>
        <dbReference type="Google" id="ProtNLM"/>
    </source>
</evidence>
<accession>A0A395NXT9</accession>
<reference evidence="1 2" key="1">
    <citation type="journal article" date="2018" name="PLoS Pathog.">
        <title>Evolution of structural diversity of trichothecenes, a family of toxins produced by plant pathogenic and entomopathogenic fungi.</title>
        <authorList>
            <person name="Proctor R.H."/>
            <person name="McCormick S.P."/>
            <person name="Kim H.S."/>
            <person name="Cardoza R.E."/>
            <person name="Stanley A.M."/>
            <person name="Lindo L."/>
            <person name="Kelly A."/>
            <person name="Brown D.W."/>
            <person name="Lee T."/>
            <person name="Vaughan M.M."/>
            <person name="Alexander N.J."/>
            <person name="Busman M."/>
            <person name="Gutierrez S."/>
        </authorList>
    </citation>
    <scope>NUCLEOTIDE SEQUENCE [LARGE SCALE GENOMIC DNA]</scope>
    <source>
        <strain evidence="1 2">IBT 40837</strain>
    </source>
</reference>
<sequence length="168" mass="18901">MSSLLQALARSIQAAANAPSEDGQNIYLLEEDSGSLLQHLWAGDEPGTKTFVTDGTKTHTPVVYLVNNTDRYVFFLDQQNHLKSVAYNEESKEWDPAPFNDTLSSIEVYENTRLSGFSSPWGMIMFFEAESGQLSTLVGHDGQWKGTETLSIQLKPEQRMWPLKIRTN</sequence>
<dbReference type="Gene3D" id="2.120.10.70">
    <property type="entry name" value="Fucose-specific lectin"/>
    <property type="match status" value="1"/>
</dbReference>
<dbReference type="SUPFAM" id="SSF89372">
    <property type="entry name" value="Fucose-specific lectin"/>
    <property type="match status" value="1"/>
</dbReference>
<dbReference type="OrthoDB" id="5367135at2759"/>
<evidence type="ECO:0000313" key="2">
    <source>
        <dbReference type="Proteomes" id="UP000266272"/>
    </source>
</evidence>
<comment type="caution">
    <text evidence="1">The sequence shown here is derived from an EMBL/GenBank/DDBJ whole genome shotgun (WGS) entry which is preliminary data.</text>
</comment>
<proteinExistence type="predicted"/>
<dbReference type="AlphaFoldDB" id="A0A395NXT9"/>
<gene>
    <name evidence="1" type="ORF">TARUN_1562</name>
</gene>
<name>A0A395NXT9_TRIAR</name>
<keyword evidence="2" id="KW-1185">Reference proteome</keyword>
<evidence type="ECO:0000313" key="1">
    <source>
        <dbReference type="EMBL" id="RFU80607.1"/>
    </source>
</evidence>
<protein>
    <recommendedName>
        <fullName evidence="3">Fucose-specific lectin</fullName>
    </recommendedName>
</protein>
<dbReference type="EMBL" id="PXOA01000102">
    <property type="protein sequence ID" value="RFU80607.1"/>
    <property type="molecule type" value="Genomic_DNA"/>
</dbReference>
<organism evidence="1 2">
    <name type="scientific">Trichoderma arundinaceum</name>
    <dbReference type="NCBI Taxonomy" id="490622"/>
    <lineage>
        <taxon>Eukaryota</taxon>
        <taxon>Fungi</taxon>
        <taxon>Dikarya</taxon>
        <taxon>Ascomycota</taxon>
        <taxon>Pezizomycotina</taxon>
        <taxon>Sordariomycetes</taxon>
        <taxon>Hypocreomycetidae</taxon>
        <taxon>Hypocreales</taxon>
        <taxon>Hypocreaceae</taxon>
        <taxon>Trichoderma</taxon>
    </lineage>
</organism>
<dbReference type="Proteomes" id="UP000266272">
    <property type="component" value="Unassembled WGS sequence"/>
</dbReference>